<dbReference type="GO" id="GO:0004156">
    <property type="term" value="F:dihydropteroate synthase activity"/>
    <property type="evidence" value="ECO:0007669"/>
    <property type="project" value="UniProtKB-EC"/>
</dbReference>
<comment type="similarity">
    <text evidence="4 12">Belongs to the DHPS family.</text>
</comment>
<dbReference type="InterPro" id="IPR006390">
    <property type="entry name" value="DHP_synth_dom"/>
</dbReference>
<dbReference type="GO" id="GO:0046654">
    <property type="term" value="P:tetrahydrofolate biosynthetic process"/>
    <property type="evidence" value="ECO:0007669"/>
    <property type="project" value="UniProtKB-UniPathway"/>
</dbReference>
<dbReference type="InterPro" id="IPR045031">
    <property type="entry name" value="DHP_synth-like"/>
</dbReference>
<evidence type="ECO:0000313" key="15">
    <source>
        <dbReference type="Proteomes" id="UP000265715"/>
    </source>
</evidence>
<keyword evidence="8 12" id="KW-0479">Metal-binding</keyword>
<keyword evidence="7 12" id="KW-0808">Transferase</keyword>
<comment type="function">
    <text evidence="12">Catalyzes the condensation of para-aminobenzoate (pABA) with 6-hydroxymethyl-7,8-dihydropterin diphosphate (DHPt-PP) to form 7,8-dihydropteroate (H2Pte), the immediate precursor of folate derivatives.</text>
</comment>
<evidence type="ECO:0000259" key="13">
    <source>
        <dbReference type="PROSITE" id="PS50972"/>
    </source>
</evidence>
<sequence length="279" mass="29900">MRLHLREHTLDLSRPRLMGVLNLTPDSFSDGGRYATPQAALEHARRMVAEGADLLDLGGESTRPGAEPVSAEEEKRRVLPALEALLPLGVPLSIDTRKPEVAAEALALGAHLLNDVTGLRDERMAALAARHGVPAVVMHMPVPDPATMQQHARYADVVGEVRAFLQAQAHKALRAGVPQVVLDPGIGFGKTLEHNLELIRRLDELAALGHPVLLGASRKRFIGALTGVEAAEQRVAGTVAAHLFGVSRGARLLRVHDVKAHREALAVWEALGAQEVARG</sequence>
<proteinExistence type="inferred from homology"/>
<dbReference type="EC" id="2.5.1.15" evidence="5 12"/>
<dbReference type="SUPFAM" id="SSF51717">
    <property type="entry name" value="Dihydropteroate synthetase-like"/>
    <property type="match status" value="1"/>
</dbReference>
<comment type="catalytic activity">
    <reaction evidence="1">
        <text>(7,8-dihydropterin-6-yl)methyl diphosphate + 4-aminobenzoate = 7,8-dihydropteroate + diphosphate</text>
        <dbReference type="Rhea" id="RHEA:19949"/>
        <dbReference type="ChEBI" id="CHEBI:17836"/>
        <dbReference type="ChEBI" id="CHEBI:17839"/>
        <dbReference type="ChEBI" id="CHEBI:33019"/>
        <dbReference type="ChEBI" id="CHEBI:72950"/>
        <dbReference type="EC" id="2.5.1.15"/>
    </reaction>
</comment>
<protein>
    <recommendedName>
        <fullName evidence="6 12">Dihydropteroate synthase</fullName>
        <shortName evidence="12">DHPS</shortName>
        <ecNumber evidence="5 12">2.5.1.15</ecNumber>
    </recommendedName>
    <alternativeName>
        <fullName evidence="11 12">Dihydropteroate pyrophosphorylase</fullName>
    </alternativeName>
</protein>
<evidence type="ECO:0000256" key="11">
    <source>
        <dbReference type="ARBA" id="ARBA00030193"/>
    </source>
</evidence>
<dbReference type="Pfam" id="PF00809">
    <property type="entry name" value="Pterin_bind"/>
    <property type="match status" value="1"/>
</dbReference>
<evidence type="ECO:0000313" key="14">
    <source>
        <dbReference type="EMBL" id="RIH84648.1"/>
    </source>
</evidence>
<evidence type="ECO:0000256" key="8">
    <source>
        <dbReference type="ARBA" id="ARBA00022723"/>
    </source>
</evidence>
<keyword evidence="15" id="KW-1185">Reference proteome</keyword>
<dbReference type="GO" id="GO:0046872">
    <property type="term" value="F:metal ion binding"/>
    <property type="evidence" value="ECO:0007669"/>
    <property type="project" value="UniProtKB-KW"/>
</dbReference>
<dbReference type="Gene3D" id="3.20.20.20">
    <property type="entry name" value="Dihydropteroate synthase-like"/>
    <property type="match status" value="1"/>
</dbReference>
<dbReference type="PANTHER" id="PTHR20941:SF1">
    <property type="entry name" value="FOLIC ACID SYNTHESIS PROTEIN FOL1"/>
    <property type="match status" value="1"/>
</dbReference>
<dbReference type="PROSITE" id="PS00792">
    <property type="entry name" value="DHPS_1"/>
    <property type="match status" value="1"/>
</dbReference>
<gene>
    <name evidence="14" type="primary">folP</name>
    <name evidence="14" type="ORF">Mterra_01921</name>
</gene>
<evidence type="ECO:0000256" key="4">
    <source>
        <dbReference type="ARBA" id="ARBA00009503"/>
    </source>
</evidence>
<dbReference type="AlphaFoldDB" id="A0A399EKZ4"/>
<keyword evidence="10 12" id="KW-0289">Folate biosynthesis</keyword>
<dbReference type="InterPro" id="IPR000489">
    <property type="entry name" value="Pterin-binding_dom"/>
</dbReference>
<dbReference type="UniPathway" id="UPA00077">
    <property type="reaction ID" value="UER00156"/>
</dbReference>
<dbReference type="EMBL" id="QXDL01000070">
    <property type="protein sequence ID" value="RIH84648.1"/>
    <property type="molecule type" value="Genomic_DNA"/>
</dbReference>
<reference evidence="14 15" key="1">
    <citation type="submission" date="2018-08" db="EMBL/GenBank/DDBJ databases">
        <title>Meiothermus terrae DSM 26712 genome sequencing project.</title>
        <authorList>
            <person name="Da Costa M.S."/>
            <person name="Albuquerque L."/>
            <person name="Raposo P."/>
            <person name="Froufe H.J.C."/>
            <person name="Barroso C.S."/>
            <person name="Egas C."/>
        </authorList>
    </citation>
    <scope>NUCLEOTIDE SEQUENCE [LARGE SCALE GENOMIC DNA]</scope>
    <source>
        <strain evidence="14 15">DSM 26712</strain>
    </source>
</reference>
<dbReference type="Proteomes" id="UP000265715">
    <property type="component" value="Unassembled WGS sequence"/>
</dbReference>
<dbReference type="GO" id="GO:0046656">
    <property type="term" value="P:folic acid biosynthetic process"/>
    <property type="evidence" value="ECO:0007669"/>
    <property type="project" value="UniProtKB-KW"/>
</dbReference>
<dbReference type="CDD" id="cd00739">
    <property type="entry name" value="DHPS"/>
    <property type="match status" value="1"/>
</dbReference>
<name>A0A399EKZ4_9DEIN</name>
<evidence type="ECO:0000256" key="6">
    <source>
        <dbReference type="ARBA" id="ARBA00016919"/>
    </source>
</evidence>
<accession>A0A399EKZ4</accession>
<evidence type="ECO:0000256" key="3">
    <source>
        <dbReference type="ARBA" id="ARBA00004763"/>
    </source>
</evidence>
<keyword evidence="9 12" id="KW-0460">Magnesium</keyword>
<evidence type="ECO:0000256" key="1">
    <source>
        <dbReference type="ARBA" id="ARBA00000012"/>
    </source>
</evidence>
<evidence type="ECO:0000256" key="2">
    <source>
        <dbReference type="ARBA" id="ARBA00001946"/>
    </source>
</evidence>
<dbReference type="PROSITE" id="PS00793">
    <property type="entry name" value="DHPS_2"/>
    <property type="match status" value="1"/>
</dbReference>
<dbReference type="NCBIfam" id="TIGR01496">
    <property type="entry name" value="DHPS"/>
    <property type="match status" value="1"/>
</dbReference>
<comment type="caution">
    <text evidence="14">The sequence shown here is derived from an EMBL/GenBank/DDBJ whole genome shotgun (WGS) entry which is preliminary data.</text>
</comment>
<feature type="domain" description="Pterin-binding" evidence="13">
    <location>
        <begin position="15"/>
        <end position="266"/>
    </location>
</feature>
<dbReference type="PROSITE" id="PS50972">
    <property type="entry name" value="PTERIN_BINDING"/>
    <property type="match status" value="1"/>
</dbReference>
<dbReference type="FunFam" id="3.20.20.20:FF:000006">
    <property type="entry name" value="Dihydropteroate synthase"/>
    <property type="match status" value="1"/>
</dbReference>
<dbReference type="PANTHER" id="PTHR20941">
    <property type="entry name" value="FOLATE SYNTHESIS PROTEINS"/>
    <property type="match status" value="1"/>
</dbReference>
<evidence type="ECO:0000256" key="10">
    <source>
        <dbReference type="ARBA" id="ARBA00022909"/>
    </source>
</evidence>
<dbReference type="InterPro" id="IPR011005">
    <property type="entry name" value="Dihydropteroate_synth-like_sf"/>
</dbReference>
<evidence type="ECO:0000256" key="9">
    <source>
        <dbReference type="ARBA" id="ARBA00022842"/>
    </source>
</evidence>
<organism evidence="14 15">
    <name type="scientific">Calidithermus terrae</name>
    <dbReference type="NCBI Taxonomy" id="1408545"/>
    <lineage>
        <taxon>Bacteria</taxon>
        <taxon>Thermotogati</taxon>
        <taxon>Deinococcota</taxon>
        <taxon>Deinococci</taxon>
        <taxon>Thermales</taxon>
        <taxon>Thermaceae</taxon>
        <taxon>Calidithermus</taxon>
    </lineage>
</organism>
<comment type="pathway">
    <text evidence="3 12">Cofactor biosynthesis; tetrahydrofolate biosynthesis; 7,8-dihydrofolate from 2-amino-4-hydroxy-6-hydroxymethyl-7,8-dihydropteridine diphosphate and 4-aminobenzoate: step 1/2.</text>
</comment>
<evidence type="ECO:0000256" key="7">
    <source>
        <dbReference type="ARBA" id="ARBA00022679"/>
    </source>
</evidence>
<evidence type="ECO:0000256" key="12">
    <source>
        <dbReference type="RuleBase" id="RU361205"/>
    </source>
</evidence>
<comment type="cofactor">
    <cofactor evidence="2 12">
        <name>Mg(2+)</name>
        <dbReference type="ChEBI" id="CHEBI:18420"/>
    </cofactor>
</comment>
<dbReference type="GO" id="GO:0005829">
    <property type="term" value="C:cytosol"/>
    <property type="evidence" value="ECO:0007669"/>
    <property type="project" value="TreeGrafter"/>
</dbReference>
<evidence type="ECO:0000256" key="5">
    <source>
        <dbReference type="ARBA" id="ARBA00012458"/>
    </source>
</evidence>